<dbReference type="PROSITE" id="PS51421">
    <property type="entry name" value="RAS"/>
    <property type="match status" value="1"/>
</dbReference>
<name>A0A9Q0LHA1_ANAIG</name>
<keyword evidence="1" id="KW-0547">Nucleotide-binding</keyword>
<dbReference type="PRINTS" id="PR00449">
    <property type="entry name" value="RASTRNSFRMNG"/>
</dbReference>
<dbReference type="PANTHER" id="PTHR47978">
    <property type="match status" value="1"/>
</dbReference>
<dbReference type="SMART" id="SM00174">
    <property type="entry name" value="RHO"/>
    <property type="match status" value="1"/>
</dbReference>
<evidence type="ECO:0000256" key="1">
    <source>
        <dbReference type="ARBA" id="ARBA00022741"/>
    </source>
</evidence>
<dbReference type="PROSITE" id="PS51419">
    <property type="entry name" value="RAB"/>
    <property type="match status" value="1"/>
</dbReference>
<accession>A0A9Q0LHA1</accession>
<dbReference type="SMART" id="SM00175">
    <property type="entry name" value="RAB"/>
    <property type="match status" value="1"/>
</dbReference>
<dbReference type="InterPro" id="IPR001806">
    <property type="entry name" value="Small_GTPase"/>
</dbReference>
<protein>
    <submittedName>
        <fullName evidence="2">Ras and ef-hand domain-containing protein</fullName>
    </submittedName>
</protein>
<evidence type="ECO:0000313" key="2">
    <source>
        <dbReference type="EMBL" id="KAJ5072857.1"/>
    </source>
</evidence>
<sequence>MVVYDVTNQETFDQVKHWFSEIKSNAPDHVATVLVANKIDLVKSRLVSTESGEKLAKQVKSSYFEVSAKTGDNVSNAFQELGEMTYKAWSQIQNVNEKNTVNFSNKKKDKSGCC</sequence>
<dbReference type="CDD" id="cd00154">
    <property type="entry name" value="Rab"/>
    <property type="match status" value="1"/>
</dbReference>
<dbReference type="OrthoDB" id="9989112at2759"/>
<gene>
    <name evidence="2" type="ORF">M0811_09303</name>
</gene>
<dbReference type="Proteomes" id="UP001149090">
    <property type="component" value="Unassembled WGS sequence"/>
</dbReference>
<dbReference type="GO" id="GO:0005525">
    <property type="term" value="F:GTP binding"/>
    <property type="evidence" value="ECO:0007669"/>
    <property type="project" value="InterPro"/>
</dbReference>
<comment type="caution">
    <text evidence="2">The sequence shown here is derived from an EMBL/GenBank/DDBJ whole genome shotgun (WGS) entry which is preliminary data.</text>
</comment>
<dbReference type="OMA" id="ATNMECG"/>
<dbReference type="Gene3D" id="3.40.50.300">
    <property type="entry name" value="P-loop containing nucleotide triphosphate hydrolases"/>
    <property type="match status" value="1"/>
</dbReference>
<reference evidence="2" key="1">
    <citation type="submission" date="2022-10" db="EMBL/GenBank/DDBJ databases">
        <title>Novel sulphate-reducing endosymbionts in the free-living metamonad Anaeramoeba.</title>
        <authorList>
            <person name="Jerlstrom-Hultqvist J."/>
            <person name="Cepicka I."/>
            <person name="Gallot-Lavallee L."/>
            <person name="Salas-Leiva D."/>
            <person name="Curtis B.A."/>
            <person name="Zahonova K."/>
            <person name="Pipaliya S."/>
            <person name="Dacks J."/>
            <person name="Roger A.J."/>
        </authorList>
    </citation>
    <scope>NUCLEOTIDE SEQUENCE</scope>
    <source>
        <strain evidence="2">BMAN</strain>
    </source>
</reference>
<dbReference type="InterPro" id="IPR027417">
    <property type="entry name" value="P-loop_NTPase"/>
</dbReference>
<organism evidence="2 3">
    <name type="scientific">Anaeramoeba ignava</name>
    <name type="common">Anaerobic marine amoeba</name>
    <dbReference type="NCBI Taxonomy" id="1746090"/>
    <lineage>
        <taxon>Eukaryota</taxon>
        <taxon>Metamonada</taxon>
        <taxon>Anaeramoebidae</taxon>
        <taxon>Anaeramoeba</taxon>
    </lineage>
</organism>
<dbReference type="SMART" id="SM00173">
    <property type="entry name" value="RAS"/>
    <property type="match status" value="1"/>
</dbReference>
<dbReference type="Pfam" id="PF00071">
    <property type="entry name" value="Ras"/>
    <property type="match status" value="1"/>
</dbReference>
<keyword evidence="3" id="KW-1185">Reference proteome</keyword>
<dbReference type="GO" id="GO:0003924">
    <property type="term" value="F:GTPase activity"/>
    <property type="evidence" value="ECO:0007669"/>
    <property type="project" value="InterPro"/>
</dbReference>
<dbReference type="AlphaFoldDB" id="A0A9Q0LHA1"/>
<proteinExistence type="predicted"/>
<dbReference type="EMBL" id="JAPDFW010000079">
    <property type="protein sequence ID" value="KAJ5072857.1"/>
    <property type="molecule type" value="Genomic_DNA"/>
</dbReference>
<dbReference type="SUPFAM" id="SSF52540">
    <property type="entry name" value="P-loop containing nucleoside triphosphate hydrolases"/>
    <property type="match status" value="1"/>
</dbReference>
<evidence type="ECO:0000313" key="3">
    <source>
        <dbReference type="Proteomes" id="UP001149090"/>
    </source>
</evidence>